<dbReference type="PANTHER" id="PTHR37017">
    <property type="entry name" value="AB HYDROLASE-1 DOMAIN-CONTAINING PROTEIN-RELATED"/>
    <property type="match status" value="1"/>
</dbReference>
<dbReference type="InterPro" id="IPR052897">
    <property type="entry name" value="Sec-Metab_Biosynth_Hydrolase"/>
</dbReference>
<dbReference type="OrthoDB" id="408373at2759"/>
<dbReference type="Pfam" id="PF12697">
    <property type="entry name" value="Abhydrolase_6"/>
    <property type="match status" value="1"/>
</dbReference>
<evidence type="ECO:0000313" key="4">
    <source>
        <dbReference type="Proteomes" id="UP000566819"/>
    </source>
</evidence>
<feature type="compositionally biased region" description="Basic and acidic residues" evidence="1">
    <location>
        <begin position="347"/>
        <end position="361"/>
    </location>
</feature>
<dbReference type="Gene3D" id="3.40.50.1820">
    <property type="entry name" value="alpha/beta hydrolase"/>
    <property type="match status" value="1"/>
</dbReference>
<gene>
    <name evidence="3" type="ORF">G7Y89_g4819</name>
</gene>
<protein>
    <recommendedName>
        <fullName evidence="2">AB hydrolase-1 domain-containing protein</fullName>
    </recommendedName>
</protein>
<feature type="region of interest" description="Disordered" evidence="1">
    <location>
        <begin position="244"/>
        <end position="363"/>
    </location>
</feature>
<dbReference type="AlphaFoldDB" id="A0A8H4RNP4"/>
<reference evidence="3 4" key="1">
    <citation type="submission" date="2020-03" db="EMBL/GenBank/DDBJ databases">
        <title>Draft Genome Sequence of Cudoniella acicularis.</title>
        <authorList>
            <person name="Buettner E."/>
            <person name="Kellner H."/>
        </authorList>
    </citation>
    <scope>NUCLEOTIDE SEQUENCE [LARGE SCALE GENOMIC DNA]</scope>
    <source>
        <strain evidence="3 4">DSM 108380</strain>
    </source>
</reference>
<feature type="region of interest" description="Disordered" evidence="1">
    <location>
        <begin position="35"/>
        <end position="54"/>
    </location>
</feature>
<dbReference type="Proteomes" id="UP000566819">
    <property type="component" value="Unassembled WGS sequence"/>
</dbReference>
<dbReference type="SUPFAM" id="SSF53474">
    <property type="entry name" value="alpha/beta-Hydrolases"/>
    <property type="match status" value="1"/>
</dbReference>
<dbReference type="InterPro" id="IPR029058">
    <property type="entry name" value="AB_hydrolase_fold"/>
</dbReference>
<comment type="caution">
    <text evidence="3">The sequence shown here is derived from an EMBL/GenBank/DDBJ whole genome shotgun (WGS) entry which is preliminary data.</text>
</comment>
<feature type="compositionally biased region" description="Basic and acidic residues" evidence="1">
    <location>
        <begin position="320"/>
        <end position="333"/>
    </location>
</feature>
<evidence type="ECO:0000313" key="3">
    <source>
        <dbReference type="EMBL" id="KAF4633304.1"/>
    </source>
</evidence>
<evidence type="ECO:0000256" key="1">
    <source>
        <dbReference type="SAM" id="MobiDB-lite"/>
    </source>
</evidence>
<feature type="compositionally biased region" description="Low complexity" evidence="1">
    <location>
        <begin position="36"/>
        <end position="50"/>
    </location>
</feature>
<accession>A0A8H4RNP4</accession>
<proteinExistence type="predicted"/>
<sequence>MSKSLPTIVVVPGAWHSPSHYAELMKHLQEAGYPTSSAPLPSLDPSAPDSVTTSHDSDFIRQTLIQPLLDANQEIILIMHSYGGSPGGVAARGLSLKERLERGEKGGIIGLVFIAAFLAHEGMSLKSAVGGTFAPWVDIDSPAPGLLTPLTPLSVFYQDVSAEIAATAIKELKPISANALSTPTKSAPAWKEEGYQGRHISYKMGSSPAQQKPTFTYECLNNACGHIETFSYIRAKCTQCTTALGGSLDSSKKPEDKQTLKRRESTNLWLENLEDHSPPNSPPSIREIPTPSDPGSASPLRNSPPPTMGEAKHPGLLKPMGEEGKGRKFKMEFSESSQEPSLQGEFGRAESAEGKGKDRSLFNDFGSFSVTFGDI</sequence>
<keyword evidence="4" id="KW-1185">Reference proteome</keyword>
<evidence type="ECO:0000259" key="2">
    <source>
        <dbReference type="Pfam" id="PF12697"/>
    </source>
</evidence>
<feature type="domain" description="AB hydrolase-1" evidence="2">
    <location>
        <begin position="8"/>
        <end position="190"/>
    </location>
</feature>
<dbReference type="InterPro" id="IPR000073">
    <property type="entry name" value="AB_hydrolase_1"/>
</dbReference>
<name>A0A8H4RNP4_9HELO</name>
<feature type="compositionally biased region" description="Basic and acidic residues" evidence="1">
    <location>
        <begin position="250"/>
        <end position="265"/>
    </location>
</feature>
<organism evidence="3 4">
    <name type="scientific">Cudoniella acicularis</name>
    <dbReference type="NCBI Taxonomy" id="354080"/>
    <lineage>
        <taxon>Eukaryota</taxon>
        <taxon>Fungi</taxon>
        <taxon>Dikarya</taxon>
        <taxon>Ascomycota</taxon>
        <taxon>Pezizomycotina</taxon>
        <taxon>Leotiomycetes</taxon>
        <taxon>Helotiales</taxon>
        <taxon>Tricladiaceae</taxon>
        <taxon>Cudoniella</taxon>
    </lineage>
</organism>
<dbReference type="PANTHER" id="PTHR37017:SF8">
    <property type="entry name" value="AB HYDROLASE-1 DOMAIN-CONTAINING PROTEIN"/>
    <property type="match status" value="1"/>
</dbReference>
<dbReference type="EMBL" id="JAAMPI010000272">
    <property type="protein sequence ID" value="KAF4633304.1"/>
    <property type="molecule type" value="Genomic_DNA"/>
</dbReference>